<name>U2M6U1_9FIRM</name>
<dbReference type="AlphaFoldDB" id="U2M6U1"/>
<protein>
    <submittedName>
        <fullName evidence="1">Uncharacterized protein</fullName>
    </submittedName>
</protein>
<comment type="caution">
    <text evidence="1">The sequence shown here is derived from an EMBL/GenBank/DDBJ whole genome shotgun (WGS) entry which is preliminary data.</text>
</comment>
<gene>
    <name evidence="1" type="ORF">RUMCAL_00139</name>
</gene>
<keyword evidence="2" id="KW-1185">Reference proteome</keyword>
<dbReference type="HOGENOM" id="CLU_3316444_0_0_9"/>
<sequence>MTATDGISAVLPEAALLLFCIAPNIRTKKEAKKQIYSEL</sequence>
<evidence type="ECO:0000313" key="2">
    <source>
        <dbReference type="Proteomes" id="UP000016662"/>
    </source>
</evidence>
<dbReference type="STRING" id="411473.RUMCAL_00139"/>
<dbReference type="Proteomes" id="UP000016662">
    <property type="component" value="Unassembled WGS sequence"/>
</dbReference>
<reference evidence="1 2" key="1">
    <citation type="submission" date="2013-07" db="EMBL/GenBank/DDBJ databases">
        <authorList>
            <person name="Weinstock G."/>
            <person name="Sodergren E."/>
            <person name="Wylie T."/>
            <person name="Fulton L."/>
            <person name="Fulton R."/>
            <person name="Fronick C."/>
            <person name="O'Laughlin M."/>
            <person name="Godfrey J."/>
            <person name="Miner T."/>
            <person name="Herter B."/>
            <person name="Appelbaum E."/>
            <person name="Cordes M."/>
            <person name="Lek S."/>
            <person name="Wollam A."/>
            <person name="Pepin K.H."/>
            <person name="Palsikar V.B."/>
            <person name="Mitreva M."/>
            <person name="Wilson R.K."/>
        </authorList>
    </citation>
    <scope>NUCLEOTIDE SEQUENCE [LARGE SCALE GENOMIC DNA]</scope>
    <source>
        <strain evidence="1 2">ATCC 27760</strain>
    </source>
</reference>
<proteinExistence type="predicted"/>
<organism evidence="1 2">
    <name type="scientific">Ruminococcus callidus ATCC 27760</name>
    <dbReference type="NCBI Taxonomy" id="411473"/>
    <lineage>
        <taxon>Bacteria</taxon>
        <taxon>Bacillati</taxon>
        <taxon>Bacillota</taxon>
        <taxon>Clostridia</taxon>
        <taxon>Eubacteriales</taxon>
        <taxon>Oscillospiraceae</taxon>
        <taxon>Ruminococcus</taxon>
    </lineage>
</organism>
<accession>U2M6U1</accession>
<evidence type="ECO:0000313" key="1">
    <source>
        <dbReference type="EMBL" id="ERJ97464.1"/>
    </source>
</evidence>
<dbReference type="EMBL" id="AWVF01000020">
    <property type="protein sequence ID" value="ERJ97464.1"/>
    <property type="molecule type" value="Genomic_DNA"/>
</dbReference>